<gene>
    <name evidence="15" type="ORF">Q3M24_19325</name>
</gene>
<dbReference type="PROSITE" id="PS51839">
    <property type="entry name" value="4FE4S_HC3"/>
    <property type="match status" value="1"/>
</dbReference>
<dbReference type="CDD" id="cd00207">
    <property type="entry name" value="fer2"/>
    <property type="match status" value="1"/>
</dbReference>
<proteinExistence type="inferred from homology"/>
<keyword evidence="10" id="KW-0520">NAD</keyword>
<dbReference type="InterPro" id="IPR036010">
    <property type="entry name" value="2Fe-2S_ferredoxin-like_sf"/>
</dbReference>
<comment type="cofactor">
    <cofactor evidence="1">
        <name>[4Fe-4S] cluster</name>
        <dbReference type="ChEBI" id="CHEBI:49883"/>
    </cofactor>
</comment>
<dbReference type="InterPro" id="IPR054351">
    <property type="entry name" value="NADH_UbQ_OxRdtase_ferredoxin"/>
</dbReference>
<evidence type="ECO:0000256" key="7">
    <source>
        <dbReference type="ARBA" id="ARBA00022967"/>
    </source>
</evidence>
<keyword evidence="11" id="KW-0472">Membrane</keyword>
<keyword evidence="9" id="KW-0411">Iron-sulfur</keyword>
<dbReference type="PROSITE" id="PS51085">
    <property type="entry name" value="2FE2S_FER_2"/>
    <property type="match status" value="1"/>
</dbReference>
<evidence type="ECO:0000256" key="4">
    <source>
        <dbReference type="ARBA" id="ARBA00022485"/>
    </source>
</evidence>
<evidence type="ECO:0000256" key="11">
    <source>
        <dbReference type="ARBA" id="ARBA00023136"/>
    </source>
</evidence>
<dbReference type="Pfam" id="PF10588">
    <property type="entry name" value="NADH-G_4Fe-4S_3"/>
    <property type="match status" value="1"/>
</dbReference>
<dbReference type="SMART" id="SM00929">
    <property type="entry name" value="NADH-G_4Fe-4S_3"/>
    <property type="match status" value="1"/>
</dbReference>
<dbReference type="KEGG" id="eaj:Q3M24_19325"/>
<dbReference type="GO" id="GO:0051539">
    <property type="term" value="F:4 iron, 4 sulfur cluster binding"/>
    <property type="evidence" value="ECO:0007669"/>
    <property type="project" value="UniProtKB-KW"/>
</dbReference>
<comment type="similarity">
    <text evidence="3">Belongs to the complex I 75 kDa subunit family.</text>
</comment>
<feature type="domain" description="4Fe-4S His(Cys)3-ligated-type" evidence="14">
    <location>
        <begin position="94"/>
        <end position="133"/>
    </location>
</feature>
<evidence type="ECO:0000256" key="3">
    <source>
        <dbReference type="ARBA" id="ARBA00005404"/>
    </source>
</evidence>
<comment type="subcellular location">
    <subcellularLocation>
        <location evidence="2">Membrane</location>
    </subcellularLocation>
</comment>
<dbReference type="EMBL" id="CP159373">
    <property type="protein sequence ID" value="XCN72421.1"/>
    <property type="molecule type" value="Genomic_DNA"/>
</dbReference>
<evidence type="ECO:0000313" key="15">
    <source>
        <dbReference type="EMBL" id="XCN72421.1"/>
    </source>
</evidence>
<comment type="cofactor">
    <cofactor evidence="12">
        <name>[2Fe-2S] cluster</name>
        <dbReference type="ChEBI" id="CHEBI:190135"/>
    </cofactor>
</comment>
<evidence type="ECO:0000259" key="13">
    <source>
        <dbReference type="PROSITE" id="PS51085"/>
    </source>
</evidence>
<protein>
    <submittedName>
        <fullName evidence="15">2Fe-2S iron-sulfur cluster-binding protein</fullName>
    </submittedName>
</protein>
<keyword evidence="8" id="KW-0408">Iron</keyword>
<evidence type="ECO:0000256" key="12">
    <source>
        <dbReference type="ARBA" id="ARBA00034078"/>
    </source>
</evidence>
<sequence>MSETIETSSETITLTIDGQEIQAEAGQTILQAAQKNGIYIPTLCALHATKENGLESDIAPGTCRICTVKVNGRTMAACTTPVAQGFVVENDTEELNDLRKTIVELLFVEGNHFCPSCEKSGSCDLQALAYRYQMLSPRFRYAFSSREVNAESPKLLFDRNRCILCRRCVLAITTEDGKQLFGFTKRGDKSGIIMDEELVKNISEEQAQQAMHICPVGAIIRKEKGFDTPFGQRKYDHNPIGSETVCTTCNGEKS</sequence>
<dbReference type="GO" id="GO:0051537">
    <property type="term" value="F:2 iron, 2 sulfur cluster binding"/>
    <property type="evidence" value="ECO:0007669"/>
    <property type="project" value="UniProtKB-KW"/>
</dbReference>
<dbReference type="GO" id="GO:0046872">
    <property type="term" value="F:metal ion binding"/>
    <property type="evidence" value="ECO:0007669"/>
    <property type="project" value="UniProtKB-KW"/>
</dbReference>
<keyword evidence="6" id="KW-0479">Metal-binding</keyword>
<reference evidence="15" key="2">
    <citation type="submission" date="2024-06" db="EMBL/GenBank/DDBJ databases">
        <authorList>
            <person name="Plum-Jensen L.E."/>
            <person name="Schramm A."/>
            <person name="Marshall I.P.G."/>
        </authorList>
    </citation>
    <scope>NUCLEOTIDE SEQUENCE</scope>
    <source>
        <strain evidence="15">Rat1</strain>
    </source>
</reference>
<keyword evidence="7" id="KW-1278">Translocase</keyword>
<dbReference type="GO" id="GO:0042773">
    <property type="term" value="P:ATP synthesis coupled electron transport"/>
    <property type="evidence" value="ECO:0007669"/>
    <property type="project" value="InterPro"/>
</dbReference>
<evidence type="ECO:0000256" key="8">
    <source>
        <dbReference type="ARBA" id="ARBA00023004"/>
    </source>
</evidence>
<dbReference type="Pfam" id="PF13510">
    <property type="entry name" value="Fer2_4"/>
    <property type="match status" value="1"/>
</dbReference>
<keyword evidence="5" id="KW-0001">2Fe-2S</keyword>
<dbReference type="SUPFAM" id="SSF54862">
    <property type="entry name" value="4Fe-4S ferredoxins"/>
    <property type="match status" value="1"/>
</dbReference>
<dbReference type="Gene3D" id="3.10.20.740">
    <property type="match status" value="1"/>
</dbReference>
<evidence type="ECO:0000256" key="6">
    <source>
        <dbReference type="ARBA" id="ARBA00022723"/>
    </source>
</evidence>
<organism evidence="15">
    <name type="scientific">Candidatus Electrothrix aestuarii</name>
    <dbReference type="NCBI Taxonomy" id="3062594"/>
    <lineage>
        <taxon>Bacteria</taxon>
        <taxon>Pseudomonadati</taxon>
        <taxon>Thermodesulfobacteriota</taxon>
        <taxon>Desulfobulbia</taxon>
        <taxon>Desulfobulbales</taxon>
        <taxon>Desulfobulbaceae</taxon>
        <taxon>Candidatus Electrothrix</taxon>
    </lineage>
</organism>
<evidence type="ECO:0000259" key="14">
    <source>
        <dbReference type="PROSITE" id="PS51839"/>
    </source>
</evidence>
<dbReference type="GO" id="GO:0016020">
    <property type="term" value="C:membrane"/>
    <property type="evidence" value="ECO:0007669"/>
    <property type="project" value="UniProtKB-SubCell"/>
</dbReference>
<dbReference type="Pfam" id="PF22117">
    <property type="entry name" value="Fer4_Nqo3"/>
    <property type="match status" value="1"/>
</dbReference>
<dbReference type="SUPFAM" id="SSF54292">
    <property type="entry name" value="2Fe-2S ferredoxin-like"/>
    <property type="match status" value="1"/>
</dbReference>
<dbReference type="AlphaFoldDB" id="A0AAU8LU63"/>
<name>A0AAU8LU63_9BACT</name>
<keyword evidence="4" id="KW-0004">4Fe-4S</keyword>
<dbReference type="FunFam" id="3.10.20.740:FF:000004">
    <property type="entry name" value="NADH-quinone oxidoreductase"/>
    <property type="match status" value="1"/>
</dbReference>
<dbReference type="GO" id="GO:0016491">
    <property type="term" value="F:oxidoreductase activity"/>
    <property type="evidence" value="ECO:0007669"/>
    <property type="project" value="InterPro"/>
</dbReference>
<evidence type="ECO:0000256" key="5">
    <source>
        <dbReference type="ARBA" id="ARBA00022714"/>
    </source>
</evidence>
<dbReference type="GO" id="GO:0008137">
    <property type="term" value="F:NADH dehydrogenase (ubiquinone) activity"/>
    <property type="evidence" value="ECO:0007669"/>
    <property type="project" value="InterPro"/>
</dbReference>
<dbReference type="InterPro" id="IPR016214">
    <property type="entry name" value="NAD-red_Hydgase_HoxS_gsu"/>
</dbReference>
<evidence type="ECO:0000256" key="10">
    <source>
        <dbReference type="ARBA" id="ARBA00023027"/>
    </source>
</evidence>
<dbReference type="PIRSF" id="PIRSF000309">
    <property type="entry name" value="NAD_red_hyd_HoxU"/>
    <property type="match status" value="1"/>
</dbReference>
<evidence type="ECO:0000256" key="2">
    <source>
        <dbReference type="ARBA" id="ARBA00004370"/>
    </source>
</evidence>
<feature type="domain" description="2Fe-2S ferredoxin-type" evidence="13">
    <location>
        <begin position="10"/>
        <end position="94"/>
    </location>
</feature>
<dbReference type="InterPro" id="IPR019574">
    <property type="entry name" value="NADH_UbQ_OxRdtase_Gsu_4Fe4S-bd"/>
</dbReference>
<evidence type="ECO:0000256" key="9">
    <source>
        <dbReference type="ARBA" id="ARBA00023014"/>
    </source>
</evidence>
<reference evidence="15" key="1">
    <citation type="journal article" date="2024" name="Syst. Appl. Microbiol.">
        <title>First single-strain enrichments of Electrothrix cable bacteria, description of E. aestuarii sp. nov. and E. rattekaaiensis sp. nov., and proposal of a cable bacteria taxonomy following the rules of the SeqCode.</title>
        <authorList>
            <person name="Plum-Jensen L.E."/>
            <person name="Schramm A."/>
            <person name="Marshall I.P.G."/>
        </authorList>
    </citation>
    <scope>NUCLEOTIDE SEQUENCE</scope>
    <source>
        <strain evidence="15">Rat1</strain>
    </source>
</reference>
<dbReference type="Gene3D" id="3.30.70.20">
    <property type="match status" value="1"/>
</dbReference>
<accession>A0AAU8LU63</accession>
<dbReference type="InterPro" id="IPR000283">
    <property type="entry name" value="NADH_UbQ_OxRdtase_75kDa_su_CS"/>
</dbReference>
<dbReference type="PROSITE" id="PS00642">
    <property type="entry name" value="COMPLEX1_75K_2"/>
    <property type="match status" value="1"/>
</dbReference>
<evidence type="ECO:0000256" key="1">
    <source>
        <dbReference type="ARBA" id="ARBA00001966"/>
    </source>
</evidence>
<dbReference type="InterPro" id="IPR001041">
    <property type="entry name" value="2Fe-2S_ferredoxin-type"/>
</dbReference>